<evidence type="ECO:0000256" key="2">
    <source>
        <dbReference type="ARBA" id="ARBA00022475"/>
    </source>
</evidence>
<keyword evidence="3 6" id="KW-0812">Transmembrane</keyword>
<feature type="transmembrane region" description="Helical" evidence="6">
    <location>
        <begin position="128"/>
        <end position="146"/>
    </location>
</feature>
<dbReference type="EMBL" id="QJJQ01000018">
    <property type="protein sequence ID" value="PXW82474.1"/>
    <property type="molecule type" value="Genomic_DNA"/>
</dbReference>
<keyword evidence="2" id="KW-1003">Cell membrane</keyword>
<dbReference type="OrthoDB" id="9793824at2"/>
<comment type="caution">
    <text evidence="8">The sequence shown here is derived from an EMBL/GenBank/DDBJ whole genome shotgun (WGS) entry which is preliminary data.</text>
</comment>
<reference evidence="8 9" key="1">
    <citation type="submission" date="2018-05" db="EMBL/GenBank/DDBJ databases">
        <title>Genomic Encyclopedia of Type Strains, Phase IV (KMG-IV): sequencing the most valuable type-strain genomes for metagenomic binning, comparative biology and taxonomic classification.</title>
        <authorList>
            <person name="Goeker M."/>
        </authorList>
    </citation>
    <scope>NUCLEOTIDE SEQUENCE [LARGE SCALE GENOMIC DNA]</scope>
    <source>
        <strain evidence="8 9">DSM 28556</strain>
    </source>
</reference>
<gene>
    <name evidence="8" type="ORF">DFR56_11850</name>
</gene>
<feature type="transmembrane region" description="Helical" evidence="6">
    <location>
        <begin position="36"/>
        <end position="60"/>
    </location>
</feature>
<feature type="domain" description="RDD" evidence="7">
    <location>
        <begin position="29"/>
        <end position="158"/>
    </location>
</feature>
<feature type="transmembrane region" description="Helical" evidence="6">
    <location>
        <begin position="66"/>
        <end position="85"/>
    </location>
</feature>
<dbReference type="PANTHER" id="PTHR36115">
    <property type="entry name" value="PROLINE-RICH ANTIGEN HOMOLOG-RELATED"/>
    <property type="match status" value="1"/>
</dbReference>
<comment type="subcellular location">
    <subcellularLocation>
        <location evidence="1">Cell membrane</location>
        <topology evidence="1">Multi-pass membrane protein</topology>
    </subcellularLocation>
</comment>
<protein>
    <submittedName>
        <fullName evidence="8">Putative RDD family membrane protein YckC</fullName>
    </submittedName>
</protein>
<dbReference type="InterPro" id="IPR010432">
    <property type="entry name" value="RDD"/>
</dbReference>
<sequence length="165" mass="19118">MDSYNENEIEETEIKQNQLTTSPNVEYKYAGFWMRFWAYLIDVIIVFSLNGLLLSPLAFINNGYPIELSLWTVNGILGAIVYYIYFLLMTKYFGQTIGKMILGIRVISESSDSLSWNDLVFREVVGRFIYNIMFILKLLYLVVAFSNEKKGLHDMIGNTRVVHIS</sequence>
<evidence type="ECO:0000313" key="9">
    <source>
        <dbReference type="Proteomes" id="UP000247978"/>
    </source>
</evidence>
<evidence type="ECO:0000256" key="5">
    <source>
        <dbReference type="ARBA" id="ARBA00023136"/>
    </source>
</evidence>
<dbReference type="InterPro" id="IPR051791">
    <property type="entry name" value="Pra-immunoreactive"/>
</dbReference>
<evidence type="ECO:0000256" key="1">
    <source>
        <dbReference type="ARBA" id="ARBA00004651"/>
    </source>
</evidence>
<accession>A0A2V3VMR1</accession>
<dbReference type="Proteomes" id="UP000247978">
    <property type="component" value="Unassembled WGS sequence"/>
</dbReference>
<keyword evidence="9" id="KW-1185">Reference proteome</keyword>
<dbReference type="AlphaFoldDB" id="A0A2V3VMR1"/>
<evidence type="ECO:0000256" key="3">
    <source>
        <dbReference type="ARBA" id="ARBA00022692"/>
    </source>
</evidence>
<dbReference type="GO" id="GO:0005886">
    <property type="term" value="C:plasma membrane"/>
    <property type="evidence" value="ECO:0007669"/>
    <property type="project" value="UniProtKB-SubCell"/>
</dbReference>
<proteinExistence type="predicted"/>
<dbReference type="Pfam" id="PF06271">
    <property type="entry name" value="RDD"/>
    <property type="match status" value="1"/>
</dbReference>
<dbReference type="PANTHER" id="PTHR36115:SF9">
    <property type="entry name" value="LMO1584 PROTEIN"/>
    <property type="match status" value="1"/>
</dbReference>
<evidence type="ECO:0000259" key="7">
    <source>
        <dbReference type="Pfam" id="PF06271"/>
    </source>
</evidence>
<dbReference type="RefSeq" id="WP_110397083.1">
    <property type="nucleotide sequence ID" value="NZ_JADIJL010000001.1"/>
</dbReference>
<keyword evidence="5 6" id="KW-0472">Membrane</keyword>
<keyword evidence="4 6" id="KW-1133">Transmembrane helix</keyword>
<name>A0A2V3VMR1_9BACI</name>
<evidence type="ECO:0000256" key="4">
    <source>
        <dbReference type="ARBA" id="ARBA00022989"/>
    </source>
</evidence>
<organism evidence="8 9">
    <name type="scientific">Pseudogracilibacillus auburnensis</name>
    <dbReference type="NCBI Taxonomy" id="1494959"/>
    <lineage>
        <taxon>Bacteria</taxon>
        <taxon>Bacillati</taxon>
        <taxon>Bacillota</taxon>
        <taxon>Bacilli</taxon>
        <taxon>Bacillales</taxon>
        <taxon>Bacillaceae</taxon>
        <taxon>Pseudogracilibacillus</taxon>
    </lineage>
</organism>
<evidence type="ECO:0000256" key="6">
    <source>
        <dbReference type="SAM" id="Phobius"/>
    </source>
</evidence>
<evidence type="ECO:0000313" key="8">
    <source>
        <dbReference type="EMBL" id="PXW82474.1"/>
    </source>
</evidence>